<keyword evidence="3" id="KW-1185">Reference proteome</keyword>
<accession>A0ABT7QSJ6</accession>
<dbReference type="RefSeq" id="WP_289401935.1">
    <property type="nucleotide sequence ID" value="NZ_JAQIBC010000004.1"/>
</dbReference>
<comment type="caution">
    <text evidence="2">The sequence shown here is derived from an EMBL/GenBank/DDBJ whole genome shotgun (WGS) entry which is preliminary data.</text>
</comment>
<organism evidence="2 3">
    <name type="scientific">Sulfurovum xiamenensis</name>
    <dbReference type="NCBI Taxonomy" id="3019066"/>
    <lineage>
        <taxon>Bacteria</taxon>
        <taxon>Pseudomonadati</taxon>
        <taxon>Campylobacterota</taxon>
        <taxon>Epsilonproteobacteria</taxon>
        <taxon>Campylobacterales</taxon>
        <taxon>Sulfurovaceae</taxon>
        <taxon>Sulfurovum</taxon>
    </lineage>
</organism>
<proteinExistence type="predicted"/>
<evidence type="ECO:0000259" key="1">
    <source>
        <dbReference type="Pfam" id="PF17792"/>
    </source>
</evidence>
<sequence length="140" mass="16498">MTREETSEKIARLIDANLNRLKEGIRVIEDINRYIYDNKSLTSELKHLRHKLQSAYDQNRLQYRDIENDVQKESITSELSRSSINDLIIANFSRAQESARVLEESFKLVDQPLSELFKEVRYGLYAVEKSFFIQKAEPKK</sequence>
<dbReference type="InterPro" id="IPR041397">
    <property type="entry name" value="ThiD2"/>
</dbReference>
<feature type="domain" description="ThiD2" evidence="1">
    <location>
        <begin position="12"/>
        <end position="129"/>
    </location>
</feature>
<dbReference type="Proteomes" id="UP001169066">
    <property type="component" value="Unassembled WGS sequence"/>
</dbReference>
<evidence type="ECO:0000313" key="2">
    <source>
        <dbReference type="EMBL" id="MDM5263996.1"/>
    </source>
</evidence>
<protein>
    <submittedName>
        <fullName evidence="2">Thiamine-phosphate pyrophosphorylase</fullName>
    </submittedName>
</protein>
<dbReference type="EMBL" id="JAQIBC010000004">
    <property type="protein sequence ID" value="MDM5263996.1"/>
    <property type="molecule type" value="Genomic_DNA"/>
</dbReference>
<reference evidence="2" key="1">
    <citation type="submission" date="2023-01" db="EMBL/GenBank/DDBJ databases">
        <title>Sulfurovum sp. XTW-4 genome assembly.</title>
        <authorList>
            <person name="Wang J."/>
        </authorList>
    </citation>
    <scope>NUCLEOTIDE SEQUENCE</scope>
    <source>
        <strain evidence="2">XTW-4</strain>
    </source>
</reference>
<gene>
    <name evidence="2" type="ORF">PF327_07265</name>
</gene>
<evidence type="ECO:0000313" key="3">
    <source>
        <dbReference type="Proteomes" id="UP001169066"/>
    </source>
</evidence>
<dbReference type="Pfam" id="PF17792">
    <property type="entry name" value="ThiD2"/>
    <property type="match status" value="1"/>
</dbReference>
<name>A0ABT7QSJ6_9BACT</name>